<comment type="caution">
    <text evidence="5">The sequence shown here is derived from an EMBL/GenBank/DDBJ whole genome shotgun (WGS) entry which is preliminary data.</text>
</comment>
<dbReference type="GO" id="GO:0016787">
    <property type="term" value="F:hydrolase activity"/>
    <property type="evidence" value="ECO:0007669"/>
    <property type="project" value="UniProtKB-KW"/>
</dbReference>
<comment type="similarity">
    <text evidence="1 3">Belongs to the type-B carboxylesterase/lipase family.</text>
</comment>
<dbReference type="InterPro" id="IPR029058">
    <property type="entry name" value="AB_hydrolase_fold"/>
</dbReference>
<dbReference type="RefSeq" id="XP_062751356.1">
    <property type="nucleotide sequence ID" value="XM_062904651.1"/>
</dbReference>
<dbReference type="EMBL" id="JAWRVG010000057">
    <property type="protein sequence ID" value="KAK4062798.1"/>
    <property type="molecule type" value="Genomic_DNA"/>
</dbReference>
<dbReference type="PROSITE" id="PS00122">
    <property type="entry name" value="CARBOXYLESTERASE_B_1"/>
    <property type="match status" value="1"/>
</dbReference>
<dbReference type="AlphaFoldDB" id="A0AAE1LVE3"/>
<evidence type="ECO:0000313" key="5">
    <source>
        <dbReference type="EMBL" id="KAK4062798.1"/>
    </source>
</evidence>
<evidence type="ECO:0000256" key="3">
    <source>
        <dbReference type="RuleBase" id="RU361235"/>
    </source>
</evidence>
<evidence type="ECO:0000256" key="1">
    <source>
        <dbReference type="ARBA" id="ARBA00005964"/>
    </source>
</evidence>
<feature type="chain" id="PRO_5041782340" description="Carboxylic ester hydrolase" evidence="3">
    <location>
        <begin position="17"/>
        <end position="568"/>
    </location>
</feature>
<feature type="signal peptide" evidence="3">
    <location>
        <begin position="1"/>
        <end position="16"/>
    </location>
</feature>
<dbReference type="Pfam" id="PF00135">
    <property type="entry name" value="COesterase"/>
    <property type="match status" value="1"/>
</dbReference>
<protein>
    <recommendedName>
        <fullName evidence="3">Carboxylic ester hydrolase</fullName>
        <ecNumber evidence="3">3.1.1.-</ecNumber>
    </recommendedName>
</protein>
<dbReference type="Gene3D" id="3.40.50.1820">
    <property type="entry name" value="alpha/beta hydrolase"/>
    <property type="match status" value="1"/>
</dbReference>
<dbReference type="SUPFAM" id="SSF53474">
    <property type="entry name" value="alpha/beta-Hydrolases"/>
    <property type="match status" value="1"/>
</dbReference>
<dbReference type="GeneID" id="87924555"/>
<feature type="domain" description="Carboxylesterase type B" evidence="4">
    <location>
        <begin position="27"/>
        <end position="544"/>
    </location>
</feature>
<sequence>MIKSLLLAYILGGACALAAPSHSTKENPVVDLGYAKYRGVRNATYGLDYYFGIRYAVPPEGDLRWRAPQDMESHGKYSTSVVIDATTVGPQCVQGPTAWANGTNLGALQVLGAIPQLPSSEDCLLLNVLTPTLPKSKSLPVVVYIHGGGYVTGNSISSDGSSFTQYAQGNVVWVSIQYRLGAYGFLNPKEFDGHDGVKNAGLLDQRLALEWVQRHVSKFGGDPSKVTIWGGSAGGGSVVNQMLYNRGEKNPPYRGAIAEFPWLQPYHDDVFLQKQYQTLLNDAKCHDLACLRSLRPSALETAITKSYYTAYDAGLYAYGDMFFGPSVDGNFVHDLPSVEFNKGHFARVPFMTNHDSFEGILFTNFSLTSFDELSSQWQKTWKSPTPQFWASLKQLYPLSDFGSAYYEQPFFRSLIFPLIALLAPLSIPGNDPSLWQAQQINGDANINCPTHYLAAAAQEYGVPAYKSIFDAGVYVHSAADFPIFDAQIFTVDSSVATAVKDYFLSFIVGLDPNTLPSVSHHTRTHWPQYGQKNYDTLIVQDTSITAQRDPDASDRCDFFHSQSAIVRN</sequence>
<gene>
    <name evidence="5" type="ORF">Triagg1_9668</name>
</gene>
<dbReference type="PROSITE" id="PS51257">
    <property type="entry name" value="PROKAR_LIPOPROTEIN"/>
    <property type="match status" value="1"/>
</dbReference>
<reference evidence="5" key="1">
    <citation type="submission" date="2023-11" db="EMBL/GenBank/DDBJ databases">
        <title>The genome sequences of three competitors of mushroom-forming fungi.</title>
        <authorList>
            <person name="Beijen E."/>
            <person name="Ohm R.A."/>
        </authorList>
    </citation>
    <scope>NUCLEOTIDE SEQUENCE</scope>
    <source>
        <strain evidence="5">CBS 100526</strain>
    </source>
</reference>
<keyword evidence="3" id="KW-0732">Signal</keyword>
<dbReference type="EC" id="3.1.1.-" evidence="3"/>
<dbReference type="InterPro" id="IPR050309">
    <property type="entry name" value="Type-B_Carboxylest/Lipase"/>
</dbReference>
<dbReference type="InterPro" id="IPR002018">
    <property type="entry name" value="CarbesteraseB"/>
</dbReference>
<dbReference type="PANTHER" id="PTHR11559">
    <property type="entry name" value="CARBOXYLESTERASE"/>
    <property type="match status" value="1"/>
</dbReference>
<name>A0AAE1LVE3_9HYPO</name>
<evidence type="ECO:0000259" key="4">
    <source>
        <dbReference type="Pfam" id="PF00135"/>
    </source>
</evidence>
<accession>A0AAE1LVE3</accession>
<dbReference type="Proteomes" id="UP001273209">
    <property type="component" value="Unassembled WGS sequence"/>
</dbReference>
<keyword evidence="6" id="KW-1185">Reference proteome</keyword>
<proteinExistence type="inferred from homology"/>
<evidence type="ECO:0000256" key="2">
    <source>
        <dbReference type="ARBA" id="ARBA00022801"/>
    </source>
</evidence>
<evidence type="ECO:0000313" key="6">
    <source>
        <dbReference type="Proteomes" id="UP001273209"/>
    </source>
</evidence>
<organism evidence="5 6">
    <name type="scientific">Trichoderma aggressivum f. europaeum</name>
    <dbReference type="NCBI Taxonomy" id="173218"/>
    <lineage>
        <taxon>Eukaryota</taxon>
        <taxon>Fungi</taxon>
        <taxon>Dikarya</taxon>
        <taxon>Ascomycota</taxon>
        <taxon>Pezizomycotina</taxon>
        <taxon>Sordariomycetes</taxon>
        <taxon>Hypocreomycetidae</taxon>
        <taxon>Hypocreales</taxon>
        <taxon>Hypocreaceae</taxon>
        <taxon>Trichoderma</taxon>
    </lineage>
</organism>
<dbReference type="InterPro" id="IPR019826">
    <property type="entry name" value="Carboxylesterase_B_AS"/>
</dbReference>
<keyword evidence="2 3" id="KW-0378">Hydrolase</keyword>